<accession>A0ABT8M978</accession>
<dbReference type="SMART" id="SM00304">
    <property type="entry name" value="HAMP"/>
    <property type="match status" value="3"/>
</dbReference>
<evidence type="ECO:0000259" key="6">
    <source>
        <dbReference type="PROSITE" id="PS50112"/>
    </source>
</evidence>
<feature type="coiled-coil region" evidence="4">
    <location>
        <begin position="417"/>
        <end position="451"/>
    </location>
</feature>
<proteinExistence type="inferred from homology"/>
<dbReference type="SMART" id="SM00086">
    <property type="entry name" value="PAC"/>
    <property type="match status" value="3"/>
</dbReference>
<dbReference type="PROSITE" id="PS50885">
    <property type="entry name" value="HAMP"/>
    <property type="match status" value="2"/>
</dbReference>
<dbReference type="InterPro" id="IPR000700">
    <property type="entry name" value="PAS-assoc_C"/>
</dbReference>
<dbReference type="PROSITE" id="PS50112">
    <property type="entry name" value="PAS"/>
    <property type="match status" value="1"/>
</dbReference>
<feature type="domain" description="PAC" evidence="7">
    <location>
        <begin position="130"/>
        <end position="184"/>
    </location>
</feature>
<dbReference type="SUPFAM" id="SSF58104">
    <property type="entry name" value="Methyl-accepting chemotaxis protein (MCP) signaling domain"/>
    <property type="match status" value="2"/>
</dbReference>
<feature type="domain" description="PAS" evidence="6">
    <location>
        <begin position="308"/>
        <end position="352"/>
    </location>
</feature>
<dbReference type="PROSITE" id="PS50113">
    <property type="entry name" value="PAC"/>
    <property type="match status" value="3"/>
</dbReference>
<comment type="caution">
    <text evidence="9">The sequence shown here is derived from an EMBL/GenBank/DDBJ whole genome shotgun (WGS) entry which is preliminary data.</text>
</comment>
<keyword evidence="4" id="KW-0175">Coiled coil</keyword>
<dbReference type="EMBL" id="VCYH01000003">
    <property type="protein sequence ID" value="MDN7024491.1"/>
    <property type="molecule type" value="Genomic_DNA"/>
</dbReference>
<dbReference type="Gene3D" id="3.30.450.20">
    <property type="entry name" value="PAS domain"/>
    <property type="match status" value="3"/>
</dbReference>
<comment type="similarity">
    <text evidence="2">Belongs to the methyl-accepting chemotaxis (MCP) protein family.</text>
</comment>
<dbReference type="Proteomes" id="UP001168338">
    <property type="component" value="Unassembled WGS sequence"/>
</dbReference>
<gene>
    <name evidence="9" type="ORF">FGU65_06240</name>
</gene>
<evidence type="ECO:0000313" key="10">
    <source>
        <dbReference type="Proteomes" id="UP001168338"/>
    </source>
</evidence>
<evidence type="ECO:0000313" key="9">
    <source>
        <dbReference type="EMBL" id="MDN7024491.1"/>
    </source>
</evidence>
<evidence type="ECO:0000256" key="2">
    <source>
        <dbReference type="ARBA" id="ARBA00029447"/>
    </source>
</evidence>
<feature type="domain" description="HAMP" evidence="8">
    <location>
        <begin position="5"/>
        <end position="50"/>
    </location>
</feature>
<dbReference type="Pfam" id="PF08448">
    <property type="entry name" value="PAS_4"/>
    <property type="match status" value="1"/>
</dbReference>
<dbReference type="InterPro" id="IPR035965">
    <property type="entry name" value="PAS-like_dom_sf"/>
</dbReference>
<dbReference type="InterPro" id="IPR000014">
    <property type="entry name" value="PAS"/>
</dbReference>
<dbReference type="InterPro" id="IPR013656">
    <property type="entry name" value="PAS_4"/>
</dbReference>
<dbReference type="PROSITE" id="PS50111">
    <property type="entry name" value="CHEMOTAXIS_TRANSDUC_2"/>
    <property type="match status" value="1"/>
</dbReference>
<evidence type="ECO:0000256" key="4">
    <source>
        <dbReference type="SAM" id="Coils"/>
    </source>
</evidence>
<evidence type="ECO:0000259" key="8">
    <source>
        <dbReference type="PROSITE" id="PS50885"/>
    </source>
</evidence>
<dbReference type="Pfam" id="PF00672">
    <property type="entry name" value="HAMP"/>
    <property type="match status" value="1"/>
</dbReference>
<dbReference type="SMART" id="SM00283">
    <property type="entry name" value="MA"/>
    <property type="match status" value="1"/>
</dbReference>
<dbReference type="InterPro" id="IPR004090">
    <property type="entry name" value="Chemotax_Me-accpt_rcpt"/>
</dbReference>
<dbReference type="Pfam" id="PF00989">
    <property type="entry name" value="PAS"/>
    <property type="match status" value="1"/>
</dbReference>
<feature type="domain" description="Methyl-accepting transducer" evidence="5">
    <location>
        <begin position="510"/>
        <end position="746"/>
    </location>
</feature>
<evidence type="ECO:0000259" key="5">
    <source>
        <dbReference type="PROSITE" id="PS50111"/>
    </source>
</evidence>
<dbReference type="PANTHER" id="PTHR32089">
    <property type="entry name" value="METHYL-ACCEPTING CHEMOTAXIS PROTEIN MCPB"/>
    <property type="match status" value="1"/>
</dbReference>
<organism evidence="9 10">
    <name type="scientific">Methanoculleus frigidifontis</name>
    <dbReference type="NCBI Taxonomy" id="2584085"/>
    <lineage>
        <taxon>Archaea</taxon>
        <taxon>Methanobacteriati</taxon>
        <taxon>Methanobacteriota</taxon>
        <taxon>Stenosarchaea group</taxon>
        <taxon>Methanomicrobia</taxon>
        <taxon>Methanomicrobiales</taxon>
        <taxon>Methanomicrobiaceae</taxon>
        <taxon>Methanoculleus</taxon>
    </lineage>
</organism>
<dbReference type="PRINTS" id="PR00260">
    <property type="entry name" value="CHEMTRNSDUCR"/>
</dbReference>
<dbReference type="CDD" id="cd11386">
    <property type="entry name" value="MCP_signal"/>
    <property type="match status" value="1"/>
</dbReference>
<dbReference type="InterPro" id="IPR004089">
    <property type="entry name" value="MCPsignal_dom"/>
</dbReference>
<dbReference type="NCBIfam" id="TIGR00229">
    <property type="entry name" value="sensory_box"/>
    <property type="match status" value="2"/>
</dbReference>
<dbReference type="CDD" id="cd00130">
    <property type="entry name" value="PAS"/>
    <property type="match status" value="1"/>
</dbReference>
<dbReference type="InterPro" id="IPR001610">
    <property type="entry name" value="PAC"/>
</dbReference>
<dbReference type="Gene3D" id="1.20.120.1530">
    <property type="match status" value="1"/>
</dbReference>
<dbReference type="InterPro" id="IPR013767">
    <property type="entry name" value="PAS_fold"/>
</dbReference>
<dbReference type="SUPFAM" id="SSF55785">
    <property type="entry name" value="PYP-like sensor domain (PAS domain)"/>
    <property type="match status" value="3"/>
</dbReference>
<reference evidence="9" key="1">
    <citation type="submission" date="2019-05" db="EMBL/GenBank/DDBJ databases">
        <title>Methanoculleus sp. FWC-SCC1, a methanogenic archaeon isolated from deep marine cold seep.</title>
        <authorList>
            <person name="Chen Y.-W."/>
            <person name="Chen S.-C."/>
            <person name="Teng N.-H."/>
            <person name="Lai M.-C."/>
        </authorList>
    </citation>
    <scope>NUCLEOTIDE SEQUENCE</scope>
    <source>
        <strain evidence="9">FWC-SCC1</strain>
    </source>
</reference>
<evidence type="ECO:0000259" key="7">
    <source>
        <dbReference type="PROSITE" id="PS50113"/>
    </source>
</evidence>
<keyword evidence="10" id="KW-1185">Reference proteome</keyword>
<sequence length="796" mass="88518">MSKGEILNTLKRIQNGDLDARVDESRVDPAMRPVAEMINETLEQFEKQMEETVAIQTEADALKRRFTRMIRDNPLAIAVLQADKSRLDINDEYARMWRGTRKETLAKKLYDYDITVIGGDDFYACYETKKRARTDVLAKWPDGVQKYLTLNAIPILDENGEIEMAFYVWNDWTDLHDKMDEVQRAQLRMDAMIRDNPLAIAILDRNRRRVELNRAYEEVWRGTRDELLRKSISDFDVRILSGDGFFATFEERRRMFNEFVITFPDGVRKIVQLHGIPIFDDAGEVEMAFYIYVDVTEQREQMEAVRQLQQQSDAIVHKNPIPMLLCDTAMKILETNESFIDLSGYSRERVLGMKISDFDIRAVEGEGLAGVLKNKQRVFGEVTVQMPTGLFILQEWAIPLLNEKGEVHQILAVFVDITEQREKEQQVQTLMDEAQEKADILDRSIQELAAGLAAVAKGDLTYAVAIGDADPLETVKADFNSAMEAIATAIRGINRAIVQVEEGTAETSKGSEEIAKAAEQVSNTSQKCADLAKQVLDQIEDIDRQLADLSASNEEIASTSQDVLDRARKAAEQGGRAEKLGRDANVKMAAVEKIAQESVEEIEGLNAQMREINNIVRLITDIANQVNLLALNAAIEAARAGEHGRGFAVVAGEVRNLAGEAKSATGHIEKVIDGIQTSSEKTAAAIKSANAEIEVGVESVNNTIEALTTIIAETESVAHGIGEIARATEDQANSTNKVVQGMAEGTRLTKETQGQMDDLAALAEEASASTEEIGSAAHEINQMAGDLRSKMQRFRT</sequence>
<dbReference type="InterPro" id="IPR003660">
    <property type="entry name" value="HAMP_dom"/>
</dbReference>
<feature type="domain" description="PAC" evidence="7">
    <location>
        <begin position="378"/>
        <end position="429"/>
    </location>
</feature>
<dbReference type="Pfam" id="PF00015">
    <property type="entry name" value="MCPsignal"/>
    <property type="match status" value="1"/>
</dbReference>
<keyword evidence="1 3" id="KW-0807">Transducer</keyword>
<dbReference type="PANTHER" id="PTHR32089:SF112">
    <property type="entry name" value="LYSOZYME-LIKE PROTEIN-RELATED"/>
    <property type="match status" value="1"/>
</dbReference>
<feature type="coiled-coil region" evidence="4">
    <location>
        <begin position="588"/>
        <end position="615"/>
    </location>
</feature>
<evidence type="ECO:0000256" key="3">
    <source>
        <dbReference type="PROSITE-ProRule" id="PRU00284"/>
    </source>
</evidence>
<evidence type="ECO:0000256" key="1">
    <source>
        <dbReference type="ARBA" id="ARBA00023224"/>
    </source>
</evidence>
<dbReference type="SMART" id="SM00091">
    <property type="entry name" value="PAS"/>
    <property type="match status" value="2"/>
</dbReference>
<feature type="coiled-coil region" evidence="4">
    <location>
        <begin position="514"/>
        <end position="552"/>
    </location>
</feature>
<name>A0ABT8M978_9EURY</name>
<dbReference type="Gene3D" id="1.10.287.950">
    <property type="entry name" value="Methyl-accepting chemotaxis protein"/>
    <property type="match status" value="1"/>
</dbReference>
<protein>
    <submittedName>
        <fullName evidence="9">PAS domain S-box protein</fullName>
    </submittedName>
</protein>
<feature type="domain" description="PAC" evidence="7">
    <location>
        <begin position="255"/>
        <end position="307"/>
    </location>
</feature>
<feature type="domain" description="HAMP" evidence="8">
    <location>
        <begin position="439"/>
        <end position="491"/>
    </location>
</feature>